<keyword evidence="3" id="KW-1185">Reference proteome</keyword>
<dbReference type="InterPro" id="IPR027417">
    <property type="entry name" value="P-loop_NTPase"/>
</dbReference>
<dbReference type="GO" id="GO:0005737">
    <property type="term" value="C:cytoplasm"/>
    <property type="evidence" value="ECO:0007669"/>
    <property type="project" value="TreeGrafter"/>
</dbReference>
<dbReference type="HOGENOM" id="CLU_043725_2_2_0"/>
<dbReference type="FunCoup" id="E8QZM9">
    <property type="interactions" value="363"/>
</dbReference>
<dbReference type="GO" id="GO:0005525">
    <property type="term" value="F:GTP binding"/>
    <property type="evidence" value="ECO:0007669"/>
    <property type="project" value="InterPro"/>
</dbReference>
<dbReference type="Proteomes" id="UP000008631">
    <property type="component" value="Chromosome"/>
</dbReference>
<sequence length="357" mass="38164">MSGPSSIAPGFVPPPRPPRLPLEQWVERVRAGDRNALSRAITLMESTRPADRIEAQRFLDRIMPDTGRAYRIGLTGTPGAGKSTLIESWGQMLINRGHKVAVLAVDPSSWRSGGSLLGDKTRMPGLAASPHAYIRPSPSARTLGGVGAKTRETLLLCEAAGFDVVVVETVGVGQSEAVVAELTDTLVVLLIAGAGDSLQGIKRGVLELADVLVINKADGDNLSRARQAAAQLRAAVKLLHPPPADADNISDRPGADGVWLPPVLTLSAATGTGLDEFWATLQHHRHYLNQQGRLEKLRAGQAVRWMWSMVREGLNQYLQNHPRARQVAHQVEVEVEQGRLTPNAAATAILAAAGLTP</sequence>
<dbReference type="NCBIfam" id="TIGR00750">
    <property type="entry name" value="lao"/>
    <property type="match status" value="1"/>
</dbReference>
<dbReference type="Pfam" id="PF03308">
    <property type="entry name" value="MeaB"/>
    <property type="match status" value="1"/>
</dbReference>
<dbReference type="Gene3D" id="1.20.5.170">
    <property type="match status" value="1"/>
</dbReference>
<evidence type="ECO:0000313" key="3">
    <source>
        <dbReference type="Proteomes" id="UP000008631"/>
    </source>
</evidence>
<dbReference type="eggNOG" id="COG1703">
    <property type="taxonomic scope" value="Bacteria"/>
</dbReference>
<evidence type="ECO:0000313" key="2">
    <source>
        <dbReference type="EMBL" id="ADV62165.1"/>
    </source>
</evidence>
<dbReference type="InParanoid" id="E8QZM9"/>
<dbReference type="NCBIfam" id="NF006958">
    <property type="entry name" value="PRK09435.1"/>
    <property type="match status" value="1"/>
</dbReference>
<proteinExistence type="inferred from homology"/>
<dbReference type="SUPFAM" id="SSF52540">
    <property type="entry name" value="P-loop containing nucleoside triphosphate hydrolases"/>
    <property type="match status" value="1"/>
</dbReference>
<reference key="1">
    <citation type="submission" date="2010-11" db="EMBL/GenBank/DDBJ databases">
        <title>The complete sequence of chromosome of Isophaera pallida ATCC 43644.</title>
        <authorList>
            <consortium name="US DOE Joint Genome Institute (JGI-PGF)"/>
            <person name="Lucas S."/>
            <person name="Copeland A."/>
            <person name="Lapidus A."/>
            <person name="Bruce D."/>
            <person name="Goodwin L."/>
            <person name="Pitluck S."/>
            <person name="Kyrpides N."/>
            <person name="Mavromatis K."/>
            <person name="Pagani I."/>
            <person name="Ivanova N."/>
            <person name="Saunders E."/>
            <person name="Brettin T."/>
            <person name="Detter J.C."/>
            <person name="Han C."/>
            <person name="Tapia R."/>
            <person name="Land M."/>
            <person name="Hauser L."/>
            <person name="Markowitz V."/>
            <person name="Cheng J.-F."/>
            <person name="Hugenholtz P."/>
            <person name="Woyke T."/>
            <person name="Wu D."/>
            <person name="Eisen J.A."/>
        </authorList>
    </citation>
    <scope>NUCLEOTIDE SEQUENCE</scope>
    <source>
        <strain>ATCC 43644</strain>
    </source>
</reference>
<dbReference type="Gene3D" id="1.10.287.130">
    <property type="match status" value="1"/>
</dbReference>
<dbReference type="RefSeq" id="WP_013564453.1">
    <property type="nucleotide sequence ID" value="NC_014962.1"/>
</dbReference>
<gene>
    <name evidence="2" type="ordered locus">Isop_1581</name>
</gene>
<dbReference type="PANTHER" id="PTHR23408">
    <property type="entry name" value="METHYLMALONYL-COA MUTASE"/>
    <property type="match status" value="1"/>
</dbReference>
<comment type="similarity">
    <text evidence="1">Belongs to the SIMIBI class G3E GTPase family. ArgK/MeaB subfamily.</text>
</comment>
<accession>E8QZM9</accession>
<dbReference type="AlphaFoldDB" id="E8QZM9"/>
<dbReference type="KEGG" id="ipa:Isop_1581"/>
<dbReference type="GO" id="GO:0003924">
    <property type="term" value="F:GTPase activity"/>
    <property type="evidence" value="ECO:0007669"/>
    <property type="project" value="InterPro"/>
</dbReference>
<reference evidence="2 3" key="2">
    <citation type="journal article" date="2011" name="Stand. Genomic Sci.">
        <title>Complete genome sequence of Isosphaera pallida type strain (IS1B).</title>
        <authorList>
            <consortium name="US DOE Joint Genome Institute (JGI-PGF)"/>
            <person name="Goker M."/>
            <person name="Cleland D."/>
            <person name="Saunders E."/>
            <person name="Lapidus A."/>
            <person name="Nolan M."/>
            <person name="Lucas S."/>
            <person name="Hammon N."/>
            <person name="Deshpande S."/>
            <person name="Cheng J.F."/>
            <person name="Tapia R."/>
            <person name="Han C."/>
            <person name="Goodwin L."/>
            <person name="Pitluck S."/>
            <person name="Liolios K."/>
            <person name="Pagani I."/>
            <person name="Ivanova N."/>
            <person name="Mavromatis K."/>
            <person name="Pati A."/>
            <person name="Chen A."/>
            <person name="Palaniappan K."/>
            <person name="Land M."/>
            <person name="Hauser L."/>
            <person name="Chang Y.J."/>
            <person name="Jeffries C.D."/>
            <person name="Detter J.C."/>
            <person name="Beck B."/>
            <person name="Woyke T."/>
            <person name="Bristow J."/>
            <person name="Eisen J.A."/>
            <person name="Markowitz V."/>
            <person name="Hugenholtz P."/>
            <person name="Kyrpides N.C."/>
            <person name="Klenk H.P."/>
        </authorList>
    </citation>
    <scope>NUCLEOTIDE SEQUENCE [LARGE SCALE GENOMIC DNA]</scope>
    <source>
        <strain evidence="3">ATCC 43644 / DSM 9630 / IS1B</strain>
    </source>
</reference>
<organism evidence="2 3">
    <name type="scientific">Isosphaera pallida (strain ATCC 43644 / DSM 9630 / IS1B)</name>
    <dbReference type="NCBI Taxonomy" id="575540"/>
    <lineage>
        <taxon>Bacteria</taxon>
        <taxon>Pseudomonadati</taxon>
        <taxon>Planctomycetota</taxon>
        <taxon>Planctomycetia</taxon>
        <taxon>Isosphaerales</taxon>
        <taxon>Isosphaeraceae</taxon>
        <taxon>Isosphaera</taxon>
    </lineage>
</organism>
<dbReference type="EMBL" id="CP002353">
    <property type="protein sequence ID" value="ADV62165.1"/>
    <property type="molecule type" value="Genomic_DNA"/>
</dbReference>
<dbReference type="InterPro" id="IPR005129">
    <property type="entry name" value="GTPase_ArgK"/>
</dbReference>
<protein>
    <submittedName>
        <fullName evidence="2">LAO/AO transport system ATPase</fullName>
    </submittedName>
</protein>
<dbReference type="STRING" id="575540.Isop_1581"/>
<dbReference type="OrthoDB" id="9778292at2"/>
<dbReference type="Gene3D" id="3.40.50.300">
    <property type="entry name" value="P-loop containing nucleotide triphosphate hydrolases"/>
    <property type="match status" value="1"/>
</dbReference>
<dbReference type="PANTHER" id="PTHR23408:SF3">
    <property type="entry name" value="METHYLMALONIC ACIDURIA TYPE A PROTEIN, MITOCHONDRIAL"/>
    <property type="match status" value="1"/>
</dbReference>
<dbReference type="CDD" id="cd03114">
    <property type="entry name" value="MMAA-like"/>
    <property type="match status" value="1"/>
</dbReference>
<evidence type="ECO:0000256" key="1">
    <source>
        <dbReference type="ARBA" id="ARBA00009625"/>
    </source>
</evidence>
<name>E8QZM9_ISOPI</name>